<proteinExistence type="predicted"/>
<dbReference type="Proteomes" id="UP000219621">
    <property type="component" value="Unassembled WGS sequence"/>
</dbReference>
<reference evidence="1 2" key="1">
    <citation type="submission" date="2017-09" db="EMBL/GenBank/DDBJ databases">
        <authorList>
            <person name="Ehlers B."/>
            <person name="Leendertz F.H."/>
        </authorList>
    </citation>
    <scope>NUCLEOTIDE SEQUENCE [LARGE SCALE GENOMIC DNA]</scope>
    <source>
        <strain evidence="1 2">USBA 140</strain>
    </source>
</reference>
<dbReference type="Pfam" id="PF14091">
    <property type="entry name" value="DUF4269"/>
    <property type="match status" value="1"/>
</dbReference>
<organism evidence="1 2">
    <name type="scientific">Caenispirillum bisanense</name>
    <dbReference type="NCBI Taxonomy" id="414052"/>
    <lineage>
        <taxon>Bacteria</taxon>
        <taxon>Pseudomonadati</taxon>
        <taxon>Pseudomonadota</taxon>
        <taxon>Alphaproteobacteria</taxon>
        <taxon>Rhodospirillales</taxon>
        <taxon>Novispirillaceae</taxon>
        <taxon>Caenispirillum</taxon>
    </lineage>
</organism>
<accession>A0A286GNL7</accession>
<dbReference type="RefSeq" id="WP_176525173.1">
    <property type="nucleotide sequence ID" value="NZ_OCNJ01000006.1"/>
</dbReference>
<dbReference type="EMBL" id="OCNJ01000006">
    <property type="protein sequence ID" value="SOD96659.1"/>
    <property type="molecule type" value="Genomic_DNA"/>
</dbReference>
<name>A0A286GNL7_9PROT</name>
<evidence type="ECO:0000313" key="2">
    <source>
        <dbReference type="Proteomes" id="UP000219621"/>
    </source>
</evidence>
<protein>
    <recommendedName>
        <fullName evidence="3">DUF4269 domain-containing protein</fullName>
    </recommendedName>
</protein>
<gene>
    <name evidence="1" type="ORF">SAMN05421508_10627</name>
</gene>
<dbReference type="InterPro" id="IPR025365">
    <property type="entry name" value="DUF4269"/>
</dbReference>
<keyword evidence="2" id="KW-1185">Reference proteome</keyword>
<dbReference type="AlphaFoldDB" id="A0A286GNL7"/>
<evidence type="ECO:0000313" key="1">
    <source>
        <dbReference type="EMBL" id="SOD96659.1"/>
    </source>
</evidence>
<evidence type="ECO:0008006" key="3">
    <source>
        <dbReference type="Google" id="ProtNLM"/>
    </source>
</evidence>
<sequence length="192" mass="21403">MTKAAAATPGHGTALNDCHRVMDALGLRRALKEFRPRIVGTIPLEIHTADSDIDVVCEVRDLDGFATLLHGTFGHREDFTLWRRAADAARDEPEAVIARMETSCYPVEVWGQDRPTVRQTAYRHYVVQRRLLRLGGEPLREAVQALKEDGEKTEPAFCRLLGLSGDPYRALLALEDQPDAELSRMVSLLEAA</sequence>